<proteinExistence type="predicted"/>
<name>A0A4C2A7V2_EUMVA</name>
<feature type="compositionally biased region" description="Basic residues" evidence="1">
    <location>
        <begin position="10"/>
        <end position="19"/>
    </location>
</feature>
<keyword evidence="3" id="KW-1185">Reference proteome</keyword>
<comment type="caution">
    <text evidence="2">The sequence shown here is derived from an EMBL/GenBank/DDBJ whole genome shotgun (WGS) entry which is preliminary data.</text>
</comment>
<evidence type="ECO:0000256" key="1">
    <source>
        <dbReference type="SAM" id="MobiDB-lite"/>
    </source>
</evidence>
<organism evidence="2 3">
    <name type="scientific">Eumeta variegata</name>
    <name type="common">Bagworm moth</name>
    <name type="synonym">Eumeta japonica</name>
    <dbReference type="NCBI Taxonomy" id="151549"/>
    <lineage>
        <taxon>Eukaryota</taxon>
        <taxon>Metazoa</taxon>
        <taxon>Ecdysozoa</taxon>
        <taxon>Arthropoda</taxon>
        <taxon>Hexapoda</taxon>
        <taxon>Insecta</taxon>
        <taxon>Pterygota</taxon>
        <taxon>Neoptera</taxon>
        <taxon>Endopterygota</taxon>
        <taxon>Lepidoptera</taxon>
        <taxon>Glossata</taxon>
        <taxon>Ditrysia</taxon>
        <taxon>Tineoidea</taxon>
        <taxon>Psychidae</taxon>
        <taxon>Oiketicinae</taxon>
        <taxon>Eumeta</taxon>
    </lineage>
</organism>
<evidence type="ECO:0000313" key="2">
    <source>
        <dbReference type="EMBL" id="GBP95892.1"/>
    </source>
</evidence>
<dbReference type="EMBL" id="BGZK01002697">
    <property type="protein sequence ID" value="GBP95892.1"/>
    <property type="molecule type" value="Genomic_DNA"/>
</dbReference>
<reference evidence="2 3" key="1">
    <citation type="journal article" date="2019" name="Commun. Biol.">
        <title>The bagworm genome reveals a unique fibroin gene that provides high tensile strength.</title>
        <authorList>
            <person name="Kono N."/>
            <person name="Nakamura H."/>
            <person name="Ohtoshi R."/>
            <person name="Tomita M."/>
            <person name="Numata K."/>
            <person name="Arakawa K."/>
        </authorList>
    </citation>
    <scope>NUCLEOTIDE SEQUENCE [LARGE SCALE GENOMIC DNA]</scope>
</reference>
<evidence type="ECO:0000313" key="3">
    <source>
        <dbReference type="Proteomes" id="UP000299102"/>
    </source>
</evidence>
<dbReference type="AlphaFoldDB" id="A0A4C2A7V2"/>
<feature type="region of interest" description="Disordered" evidence="1">
    <location>
        <begin position="1"/>
        <end position="22"/>
    </location>
</feature>
<gene>
    <name evidence="2" type="ORF">EVAR_69460_1</name>
</gene>
<sequence length="117" mass="12989">MTTPLDETRKKRKATKNVKKCTEKKHGISSSLSALRVDISVTACPRAPHALFLTRKNNFAKETIVIEVPVSEKNSSELKSENVRNKTLALSKMIRAPKPAHPVIRDPHATDTVGMFV</sequence>
<accession>A0A4C2A7V2</accession>
<protein>
    <submittedName>
        <fullName evidence="2">Uncharacterized protein</fullName>
    </submittedName>
</protein>
<dbReference type="Proteomes" id="UP000299102">
    <property type="component" value="Unassembled WGS sequence"/>
</dbReference>